<evidence type="ECO:0000313" key="12">
    <source>
        <dbReference type="Proteomes" id="UP000091820"/>
    </source>
</evidence>
<dbReference type="AlphaFoldDB" id="A0A1A9X125"/>
<dbReference type="GO" id="GO:0034625">
    <property type="term" value="P:fatty acid elongation, monounsaturated fatty acid"/>
    <property type="evidence" value="ECO:0007669"/>
    <property type="project" value="TreeGrafter"/>
</dbReference>
<evidence type="ECO:0000256" key="9">
    <source>
        <dbReference type="ARBA" id="ARBA00023160"/>
    </source>
</evidence>
<dbReference type="PANTHER" id="PTHR11157">
    <property type="entry name" value="FATTY ACID ACYL TRANSFERASE-RELATED"/>
    <property type="match status" value="1"/>
</dbReference>
<dbReference type="EnsemblMetazoa" id="GBRI040254-RA">
    <property type="protein sequence ID" value="GBRI040254-PA"/>
    <property type="gene ID" value="GBRI040254"/>
</dbReference>
<dbReference type="GO" id="GO:0030148">
    <property type="term" value="P:sphingolipid biosynthetic process"/>
    <property type="evidence" value="ECO:0007669"/>
    <property type="project" value="TreeGrafter"/>
</dbReference>
<keyword evidence="6 10" id="KW-1133">Transmembrane helix</keyword>
<feature type="transmembrane region" description="Helical" evidence="10">
    <location>
        <begin position="202"/>
        <end position="222"/>
    </location>
</feature>
<dbReference type="GO" id="GO:0019367">
    <property type="term" value="P:fatty acid elongation, saturated fatty acid"/>
    <property type="evidence" value="ECO:0007669"/>
    <property type="project" value="TreeGrafter"/>
</dbReference>
<keyword evidence="5 10" id="KW-0276">Fatty acid metabolism</keyword>
<protein>
    <recommendedName>
        <fullName evidence="10">Elongation of very long chain fatty acids protein</fullName>
        <ecNumber evidence="10">2.3.1.199</ecNumber>
    </recommendedName>
    <alternativeName>
        <fullName evidence="10">Very-long-chain 3-oxoacyl-CoA synthase</fullName>
    </alternativeName>
</protein>
<evidence type="ECO:0000256" key="5">
    <source>
        <dbReference type="ARBA" id="ARBA00022832"/>
    </source>
</evidence>
<keyword evidence="7 10" id="KW-0443">Lipid metabolism</keyword>
<comment type="subcellular location">
    <subcellularLocation>
        <location evidence="1">Membrane</location>
        <topology evidence="1">Multi-pass membrane protein</topology>
    </subcellularLocation>
</comment>
<feature type="transmembrane region" description="Helical" evidence="10">
    <location>
        <begin position="168"/>
        <end position="190"/>
    </location>
</feature>
<dbReference type="GO" id="GO:0042761">
    <property type="term" value="P:very long-chain fatty acid biosynthetic process"/>
    <property type="evidence" value="ECO:0007669"/>
    <property type="project" value="TreeGrafter"/>
</dbReference>
<dbReference type="InterPro" id="IPR002076">
    <property type="entry name" value="ELO_fam"/>
</dbReference>
<keyword evidence="9 10" id="KW-0275">Fatty acid biosynthesis</keyword>
<reference evidence="12" key="1">
    <citation type="submission" date="2014-03" db="EMBL/GenBank/DDBJ databases">
        <authorList>
            <person name="Aksoy S."/>
            <person name="Warren W."/>
            <person name="Wilson R.K."/>
        </authorList>
    </citation>
    <scope>NUCLEOTIDE SEQUENCE [LARGE SCALE GENOMIC DNA]</scope>
    <source>
        <strain evidence="12">IAEA</strain>
    </source>
</reference>
<accession>A0A1A9X125</accession>
<dbReference type="PANTHER" id="PTHR11157:SF103">
    <property type="entry name" value="ELONGATION OF VERY LONG CHAIN FATTY ACIDS PROTEIN"/>
    <property type="match status" value="1"/>
</dbReference>
<comment type="catalytic activity">
    <reaction evidence="10">
        <text>a very-long-chain acyl-CoA + malonyl-CoA + H(+) = a very-long-chain 3-oxoacyl-CoA + CO2 + CoA</text>
        <dbReference type="Rhea" id="RHEA:32727"/>
        <dbReference type="ChEBI" id="CHEBI:15378"/>
        <dbReference type="ChEBI" id="CHEBI:16526"/>
        <dbReference type="ChEBI" id="CHEBI:57287"/>
        <dbReference type="ChEBI" id="CHEBI:57384"/>
        <dbReference type="ChEBI" id="CHEBI:90725"/>
        <dbReference type="ChEBI" id="CHEBI:90736"/>
        <dbReference type="EC" id="2.3.1.199"/>
    </reaction>
</comment>
<keyword evidence="4 10" id="KW-0812">Transmembrane</keyword>
<dbReference type="STRING" id="37001.A0A1A9X125"/>
<evidence type="ECO:0000256" key="2">
    <source>
        <dbReference type="ARBA" id="ARBA00022516"/>
    </source>
</evidence>
<evidence type="ECO:0000256" key="10">
    <source>
        <dbReference type="RuleBase" id="RU361115"/>
    </source>
</evidence>
<feature type="transmembrane region" description="Helical" evidence="10">
    <location>
        <begin position="143"/>
        <end position="162"/>
    </location>
</feature>
<dbReference type="GO" id="GO:0005789">
    <property type="term" value="C:endoplasmic reticulum membrane"/>
    <property type="evidence" value="ECO:0007669"/>
    <property type="project" value="TreeGrafter"/>
</dbReference>
<comment type="similarity">
    <text evidence="10">Belongs to the ELO family.</text>
</comment>
<evidence type="ECO:0000256" key="6">
    <source>
        <dbReference type="ARBA" id="ARBA00022989"/>
    </source>
</evidence>
<dbReference type="GO" id="GO:0034626">
    <property type="term" value="P:fatty acid elongation, polyunsaturated fatty acid"/>
    <property type="evidence" value="ECO:0007669"/>
    <property type="project" value="TreeGrafter"/>
</dbReference>
<dbReference type="EC" id="2.3.1.199" evidence="10"/>
<feature type="transmembrane region" description="Helical" evidence="10">
    <location>
        <begin position="234"/>
        <end position="251"/>
    </location>
</feature>
<keyword evidence="12" id="KW-1185">Reference proteome</keyword>
<dbReference type="VEuPathDB" id="VectorBase:GBRI040254"/>
<proteinExistence type="inferred from homology"/>
<organism evidence="11 12">
    <name type="scientific">Glossina brevipalpis</name>
    <dbReference type="NCBI Taxonomy" id="37001"/>
    <lineage>
        <taxon>Eukaryota</taxon>
        <taxon>Metazoa</taxon>
        <taxon>Ecdysozoa</taxon>
        <taxon>Arthropoda</taxon>
        <taxon>Hexapoda</taxon>
        <taxon>Insecta</taxon>
        <taxon>Pterygota</taxon>
        <taxon>Neoptera</taxon>
        <taxon>Endopterygota</taxon>
        <taxon>Diptera</taxon>
        <taxon>Brachycera</taxon>
        <taxon>Muscomorpha</taxon>
        <taxon>Hippoboscoidea</taxon>
        <taxon>Glossinidae</taxon>
        <taxon>Glossina</taxon>
    </lineage>
</organism>
<keyword evidence="3 10" id="KW-0808">Transferase</keyword>
<evidence type="ECO:0000256" key="3">
    <source>
        <dbReference type="ARBA" id="ARBA00022679"/>
    </source>
</evidence>
<evidence type="ECO:0000256" key="8">
    <source>
        <dbReference type="ARBA" id="ARBA00023136"/>
    </source>
</evidence>
<evidence type="ECO:0000256" key="7">
    <source>
        <dbReference type="ARBA" id="ARBA00023098"/>
    </source>
</evidence>
<dbReference type="Pfam" id="PF01151">
    <property type="entry name" value="ELO"/>
    <property type="match status" value="1"/>
</dbReference>
<dbReference type="Proteomes" id="UP000091820">
    <property type="component" value="Unassembled WGS sequence"/>
</dbReference>
<evidence type="ECO:0000256" key="4">
    <source>
        <dbReference type="ARBA" id="ARBA00022692"/>
    </source>
</evidence>
<feature type="transmembrane region" description="Helical" evidence="10">
    <location>
        <begin position="63"/>
        <end position="83"/>
    </location>
</feature>
<reference evidence="11" key="2">
    <citation type="submission" date="2020-05" db="UniProtKB">
        <authorList>
            <consortium name="EnsemblMetazoa"/>
        </authorList>
    </citation>
    <scope>IDENTIFICATION</scope>
    <source>
        <strain evidence="11">IAEA</strain>
    </source>
</reference>
<feature type="transmembrane region" description="Helical" evidence="10">
    <location>
        <begin position="111"/>
        <end position="131"/>
    </location>
</feature>
<feature type="transmembrane region" description="Helical" evidence="10">
    <location>
        <begin position="20"/>
        <end position="42"/>
    </location>
</feature>
<keyword evidence="8 10" id="KW-0472">Membrane</keyword>
<evidence type="ECO:0000313" key="11">
    <source>
        <dbReference type="EnsemblMetazoa" id="GBRI040254-PA"/>
    </source>
</evidence>
<sequence>MEYSFNELVELAYSTKDSRTHGWFLISSPVKVVMIIIAYLLLVLRIGPRFMKNRKAYDLKYTLAIYNLFQIIYNSHMFVTIGTQTQMIRSLMNDDCTIERGAEEQLECFGFGWMFLINKLFDLLDTIFMVLRKKQDQVNFLHLYHHSSMVLLVWSSFKYLGIREEFGIVMTINSGIHVVMYFYYLVAAMGPSYQKYLWWKIYITRIQIGQFLVPPLYMIAAIVRGCRLPSECILWIYINAVVFILLFVNFYRQTYTKSSKIAHKNGSVKKCEKST</sequence>
<name>A0A1A9X125_9MUSC</name>
<keyword evidence="2 10" id="KW-0444">Lipid biosynthesis</keyword>
<dbReference type="GO" id="GO:0009922">
    <property type="term" value="F:fatty acid elongase activity"/>
    <property type="evidence" value="ECO:0007669"/>
    <property type="project" value="UniProtKB-EC"/>
</dbReference>
<evidence type="ECO:0000256" key="1">
    <source>
        <dbReference type="ARBA" id="ARBA00004141"/>
    </source>
</evidence>